<dbReference type="InterPro" id="IPR018707">
    <property type="entry name" value="LpxR"/>
</dbReference>
<keyword evidence="1" id="KW-0732">Signal</keyword>
<comment type="caution">
    <text evidence="2">The sequence shown here is derived from an EMBL/GenBank/DDBJ whole genome shotgun (WGS) entry which is preliminary data.</text>
</comment>
<evidence type="ECO:0000313" key="2">
    <source>
        <dbReference type="EMBL" id="MFC3302921.1"/>
    </source>
</evidence>
<organism evidence="2 3">
    <name type="scientific">Parvularcula lutaonensis</name>
    <dbReference type="NCBI Taxonomy" id="491923"/>
    <lineage>
        <taxon>Bacteria</taxon>
        <taxon>Pseudomonadati</taxon>
        <taxon>Pseudomonadota</taxon>
        <taxon>Alphaproteobacteria</taxon>
        <taxon>Parvularculales</taxon>
        <taxon>Parvularculaceae</taxon>
        <taxon>Parvularcula</taxon>
    </lineage>
</organism>
<dbReference type="Pfam" id="PF09982">
    <property type="entry name" value="LpxR"/>
    <property type="match status" value="1"/>
</dbReference>
<dbReference type="RefSeq" id="WP_189574966.1">
    <property type="nucleotide sequence ID" value="NZ_BMXU01000002.1"/>
</dbReference>
<feature type="chain" id="PRO_5045495115" evidence="1">
    <location>
        <begin position="28"/>
        <end position="327"/>
    </location>
</feature>
<gene>
    <name evidence="2" type="ORF">ACFONP_09275</name>
</gene>
<accession>A0ABV7MCJ1</accession>
<dbReference type="Gene3D" id="2.40.128.140">
    <property type="entry name" value="Outer membrane protein"/>
    <property type="match status" value="1"/>
</dbReference>
<feature type="signal peptide" evidence="1">
    <location>
        <begin position="1"/>
        <end position="27"/>
    </location>
</feature>
<evidence type="ECO:0000256" key="1">
    <source>
        <dbReference type="SAM" id="SignalP"/>
    </source>
</evidence>
<keyword evidence="3" id="KW-1185">Reference proteome</keyword>
<protein>
    <submittedName>
        <fullName evidence="2">Lipid A deacylase LpxR family protein</fullName>
    </submittedName>
</protein>
<sequence length="327" mass="35680">MLRRVHIRIASVLAGIACAALLSAAFAEETKEPGTLTFTVENDVVSGQDRHYTNGLRIAYVTAPVTPNALERMLSKDGDTVRRSFSLSQQIYTPEDLFTDTPDPDDHPYNGYLFGEASVLTERDGRWDLYTLEVGVVGEGALGEETQNWFHRTFDFWEAEGWDTQMDTEATVNVSYDWKGRPWAEGKIGSLDAEFTPVAGFSAGTVAINARAGGMVRIGPELVPNFGPARIRPSLTGSGHFSKGGSWFVFAGVQGRAVAHDLFLEGSFFQDSATVEAETFVADFQGGIVAEVGKAQLSWTYIARTKRYATQDNGGDQFGAFSVGFKL</sequence>
<name>A0ABV7MCJ1_9PROT</name>
<dbReference type="Proteomes" id="UP001595607">
    <property type="component" value="Unassembled WGS sequence"/>
</dbReference>
<evidence type="ECO:0000313" key="3">
    <source>
        <dbReference type="Proteomes" id="UP001595607"/>
    </source>
</evidence>
<reference evidence="3" key="1">
    <citation type="journal article" date="2019" name="Int. J. Syst. Evol. Microbiol.">
        <title>The Global Catalogue of Microorganisms (GCM) 10K type strain sequencing project: providing services to taxonomists for standard genome sequencing and annotation.</title>
        <authorList>
            <consortium name="The Broad Institute Genomics Platform"/>
            <consortium name="The Broad Institute Genome Sequencing Center for Infectious Disease"/>
            <person name="Wu L."/>
            <person name="Ma J."/>
        </authorList>
    </citation>
    <scope>NUCLEOTIDE SEQUENCE [LARGE SCALE GENOMIC DNA]</scope>
    <source>
        <strain evidence="3">KCTC 22245</strain>
    </source>
</reference>
<proteinExistence type="predicted"/>
<dbReference type="InterPro" id="IPR037107">
    <property type="entry name" value="Put_OMP_sf"/>
</dbReference>
<dbReference type="EMBL" id="JBHRVA010000003">
    <property type="protein sequence ID" value="MFC3302921.1"/>
    <property type="molecule type" value="Genomic_DNA"/>
</dbReference>